<dbReference type="Proteomes" id="UP001064632">
    <property type="component" value="Chromosome"/>
</dbReference>
<protein>
    <submittedName>
        <fullName evidence="2">Secondary thiamine-phosphate synthase enzyme YjbQ</fullName>
    </submittedName>
</protein>
<dbReference type="InterPro" id="IPR001602">
    <property type="entry name" value="UPF0047_YjbQ-like"/>
</dbReference>
<evidence type="ECO:0000313" key="2">
    <source>
        <dbReference type="EMBL" id="UXI70639.1"/>
    </source>
</evidence>
<evidence type="ECO:0000256" key="1">
    <source>
        <dbReference type="ARBA" id="ARBA00005534"/>
    </source>
</evidence>
<evidence type="ECO:0000313" key="3">
    <source>
        <dbReference type="Proteomes" id="UP001064632"/>
    </source>
</evidence>
<dbReference type="PIRSF" id="PIRSF004681">
    <property type="entry name" value="UCP004681"/>
    <property type="match status" value="1"/>
</dbReference>
<gene>
    <name evidence="2" type="ORF">N4264_06740</name>
</gene>
<dbReference type="RefSeq" id="WP_261697584.1">
    <property type="nucleotide sequence ID" value="NZ_CP104694.1"/>
</dbReference>
<sequence>MTVHTRGRGLVDITAQLRDALDRSGLQAGLATVFVQHTSCSLIIGENADPTVQSDLERFFARLVVDGDPLFEHDAEGPDDMPAHIRSVLTGCSLGVPFHGGRYSLGTWQGVYLWEHRAEPHRRHVNVTLIGH</sequence>
<dbReference type="PANTHER" id="PTHR30615">
    <property type="entry name" value="UNCHARACTERIZED PROTEIN YJBQ-RELATED"/>
    <property type="match status" value="1"/>
</dbReference>
<comment type="similarity">
    <text evidence="1">Belongs to the UPF0047 family.</text>
</comment>
<name>A0ABY6BKV1_9GAMM</name>
<dbReference type="Pfam" id="PF01894">
    <property type="entry name" value="YjbQ"/>
    <property type="match status" value="1"/>
</dbReference>
<reference evidence="2" key="1">
    <citation type="submission" date="2022-09" db="EMBL/GenBank/DDBJ databases">
        <title>Tahibacter sp. nov., isolated from a fresh water.</title>
        <authorList>
            <person name="Baek J.H."/>
            <person name="Lee J.K."/>
            <person name="Kim J.M."/>
            <person name="Jeon C.O."/>
        </authorList>
    </citation>
    <scope>NUCLEOTIDE SEQUENCE</scope>
    <source>
        <strain evidence="2">W38</strain>
    </source>
</reference>
<dbReference type="NCBIfam" id="TIGR00149">
    <property type="entry name" value="TIGR00149_YjbQ"/>
    <property type="match status" value="1"/>
</dbReference>
<dbReference type="Gene3D" id="2.60.120.460">
    <property type="entry name" value="YjbQ-like"/>
    <property type="match status" value="1"/>
</dbReference>
<accession>A0ABY6BKV1</accession>
<keyword evidence="3" id="KW-1185">Reference proteome</keyword>
<dbReference type="InterPro" id="IPR035917">
    <property type="entry name" value="YjbQ-like_sf"/>
</dbReference>
<dbReference type="PANTHER" id="PTHR30615:SF8">
    <property type="entry name" value="UPF0047 PROTEIN C4A8.02C"/>
    <property type="match status" value="1"/>
</dbReference>
<dbReference type="EMBL" id="CP104694">
    <property type="protein sequence ID" value="UXI70639.1"/>
    <property type="molecule type" value="Genomic_DNA"/>
</dbReference>
<proteinExistence type="inferred from homology"/>
<organism evidence="2 3">
    <name type="scientific">Tahibacter amnicola</name>
    <dbReference type="NCBI Taxonomy" id="2976241"/>
    <lineage>
        <taxon>Bacteria</taxon>
        <taxon>Pseudomonadati</taxon>
        <taxon>Pseudomonadota</taxon>
        <taxon>Gammaproteobacteria</taxon>
        <taxon>Lysobacterales</taxon>
        <taxon>Rhodanobacteraceae</taxon>
        <taxon>Tahibacter</taxon>
    </lineage>
</organism>
<dbReference type="SUPFAM" id="SSF111038">
    <property type="entry name" value="YjbQ-like"/>
    <property type="match status" value="1"/>
</dbReference>